<proteinExistence type="predicted"/>
<gene>
    <name evidence="1" type="ORF">K5L39_20110</name>
</gene>
<dbReference type="Proteomes" id="UP001299283">
    <property type="component" value="Unassembled WGS sequence"/>
</dbReference>
<reference evidence="1 2" key="1">
    <citation type="submission" date="2023-12" db="EMBL/GenBank/DDBJ databases">
        <title>Description of new species of Mycobacterium terrae complex isolated from sewage at the Sao Paulo Zoological Park Foundation in Brazil.</title>
        <authorList>
            <person name="Romagnoli C.L."/>
            <person name="Conceicao E.C."/>
            <person name="Machado E."/>
            <person name="Barreto L.B.P.F."/>
            <person name="Sharma A."/>
            <person name="Silva N.M."/>
            <person name="Marques L.E."/>
            <person name="Juliana M.A."/>
            <person name="Lourenco M.C.S."/>
            <person name="Digiampietri L.A."/>
            <person name="Suffys P.N."/>
            <person name="Viana-Niero C."/>
        </authorList>
    </citation>
    <scope>NUCLEOTIDE SEQUENCE [LARGE SCALE GENOMIC DNA]</scope>
    <source>
        <strain evidence="1 2">MYC017</strain>
    </source>
</reference>
<dbReference type="EMBL" id="JAYJJQ010000027">
    <property type="protein sequence ID" value="MEB3071486.1"/>
    <property type="molecule type" value="Genomic_DNA"/>
</dbReference>
<comment type="caution">
    <text evidence="1">The sequence shown here is derived from an EMBL/GenBank/DDBJ whole genome shotgun (WGS) entry which is preliminary data.</text>
</comment>
<name>A0ABU5Z259_9MYCO</name>
<evidence type="ECO:0000313" key="2">
    <source>
        <dbReference type="Proteomes" id="UP001299283"/>
    </source>
</evidence>
<evidence type="ECO:0000313" key="1">
    <source>
        <dbReference type="EMBL" id="MEB3071486.1"/>
    </source>
</evidence>
<accession>A0ABU5Z259</accession>
<dbReference type="RefSeq" id="WP_329779691.1">
    <property type="nucleotide sequence ID" value="NZ_JAYJJQ010000027.1"/>
</dbReference>
<sequence length="356" mass="39020">MSPENGGSVRTLGNYGYAPVGATWSWPSRRRGNFGFRSVVSTFEFAARDAYLEREYFGLAPMGSYFFGCLSDADGNFYAPIRKVVTEMSTGLQLSSNYEADNLEIAPEAFLASHRGAGVKWSMPEDADRFTVGAAATAYSQPLEITITDDGFAWGEGELMNIEGRRLGLGYQWFTPNIDERGGNFYASQAFAASGHVQGRPVSGYMSIDSFYGPTGQVYNNGPIFNAVEMAWVSFVNTYADGQHESGGLCLGKEHWGFAVVSDHDGPIVETTEIDAEVMLDADRYVEKARYCAAGTEWEFTAVERGQMRALAAARGDAYHGQAGRVRRVGDTRVPLTSHAWIETFPLNGLDRQHTA</sequence>
<keyword evidence="2" id="KW-1185">Reference proteome</keyword>
<protein>
    <submittedName>
        <fullName evidence="1">Uncharacterized protein</fullName>
    </submittedName>
</protein>
<organism evidence="1 2">
    <name type="scientific">[Mycobacterium] vasticus</name>
    <dbReference type="NCBI Taxonomy" id="2875777"/>
    <lineage>
        <taxon>Bacteria</taxon>
        <taxon>Bacillati</taxon>
        <taxon>Actinomycetota</taxon>
        <taxon>Actinomycetes</taxon>
        <taxon>Mycobacteriales</taxon>
        <taxon>Mycobacteriaceae</taxon>
        <taxon>Mycolicibacter</taxon>
    </lineage>
</organism>